<evidence type="ECO:0000256" key="1">
    <source>
        <dbReference type="SAM" id="SignalP"/>
    </source>
</evidence>
<protein>
    <submittedName>
        <fullName evidence="2">Uncharacterized protein</fullName>
    </submittedName>
</protein>
<organism evidence="2 3">
    <name type="scientific">Parathielavia appendiculata</name>
    <dbReference type="NCBI Taxonomy" id="2587402"/>
    <lineage>
        <taxon>Eukaryota</taxon>
        <taxon>Fungi</taxon>
        <taxon>Dikarya</taxon>
        <taxon>Ascomycota</taxon>
        <taxon>Pezizomycotina</taxon>
        <taxon>Sordariomycetes</taxon>
        <taxon>Sordariomycetidae</taxon>
        <taxon>Sordariales</taxon>
        <taxon>Chaetomiaceae</taxon>
        <taxon>Parathielavia</taxon>
    </lineage>
</organism>
<feature type="signal peptide" evidence="1">
    <location>
        <begin position="1"/>
        <end position="25"/>
    </location>
</feature>
<keyword evidence="3" id="KW-1185">Reference proteome</keyword>
<comment type="caution">
    <text evidence="2">The sequence shown here is derived from an EMBL/GenBank/DDBJ whole genome shotgun (WGS) entry which is preliminary data.</text>
</comment>
<reference evidence="2" key="2">
    <citation type="submission" date="2023-05" db="EMBL/GenBank/DDBJ databases">
        <authorList>
            <consortium name="Lawrence Berkeley National Laboratory"/>
            <person name="Steindorff A."/>
            <person name="Hensen N."/>
            <person name="Bonometti L."/>
            <person name="Westerberg I."/>
            <person name="Brannstrom I.O."/>
            <person name="Guillou S."/>
            <person name="Cros-Aarteil S."/>
            <person name="Calhoun S."/>
            <person name="Haridas S."/>
            <person name="Kuo A."/>
            <person name="Mondo S."/>
            <person name="Pangilinan J."/>
            <person name="Riley R."/>
            <person name="Labutti K."/>
            <person name="Andreopoulos B."/>
            <person name="Lipzen A."/>
            <person name="Chen C."/>
            <person name="Yanf M."/>
            <person name="Daum C."/>
            <person name="Ng V."/>
            <person name="Clum A."/>
            <person name="Ohm R."/>
            <person name="Martin F."/>
            <person name="Silar P."/>
            <person name="Natvig D."/>
            <person name="Lalanne C."/>
            <person name="Gautier V."/>
            <person name="Ament-Velasquez S.L."/>
            <person name="Kruys A."/>
            <person name="Hutchinson M.I."/>
            <person name="Powell A.J."/>
            <person name="Barry K."/>
            <person name="Miller A.N."/>
            <person name="Grigoriev I.V."/>
            <person name="Debuchy R."/>
            <person name="Gladieux P."/>
            <person name="Thoren M.H."/>
            <person name="Johannesson H."/>
        </authorList>
    </citation>
    <scope>NUCLEOTIDE SEQUENCE</scope>
    <source>
        <strain evidence="2">CBS 731.68</strain>
    </source>
</reference>
<gene>
    <name evidence="2" type="ORF">N657DRAFT_649355</name>
</gene>
<evidence type="ECO:0000313" key="2">
    <source>
        <dbReference type="EMBL" id="KAK4120286.1"/>
    </source>
</evidence>
<dbReference type="EMBL" id="MU853240">
    <property type="protein sequence ID" value="KAK4120286.1"/>
    <property type="molecule type" value="Genomic_DNA"/>
</dbReference>
<dbReference type="Proteomes" id="UP001302602">
    <property type="component" value="Unassembled WGS sequence"/>
</dbReference>
<sequence length="81" mass="9200">MVPWGAFSQVMKRLLAFTASWYVHAWVTQSSFSSRPRCVGNRSRLWRICSMAGLLEAIKAGTFGDLRKIEVDDPNFNAPQH</sequence>
<reference evidence="2" key="1">
    <citation type="journal article" date="2023" name="Mol. Phylogenet. Evol.">
        <title>Genome-scale phylogeny and comparative genomics of the fungal order Sordariales.</title>
        <authorList>
            <person name="Hensen N."/>
            <person name="Bonometti L."/>
            <person name="Westerberg I."/>
            <person name="Brannstrom I.O."/>
            <person name="Guillou S."/>
            <person name="Cros-Aarteil S."/>
            <person name="Calhoun S."/>
            <person name="Haridas S."/>
            <person name="Kuo A."/>
            <person name="Mondo S."/>
            <person name="Pangilinan J."/>
            <person name="Riley R."/>
            <person name="LaButti K."/>
            <person name="Andreopoulos B."/>
            <person name="Lipzen A."/>
            <person name="Chen C."/>
            <person name="Yan M."/>
            <person name="Daum C."/>
            <person name="Ng V."/>
            <person name="Clum A."/>
            <person name="Steindorff A."/>
            <person name="Ohm R.A."/>
            <person name="Martin F."/>
            <person name="Silar P."/>
            <person name="Natvig D.O."/>
            <person name="Lalanne C."/>
            <person name="Gautier V."/>
            <person name="Ament-Velasquez S.L."/>
            <person name="Kruys A."/>
            <person name="Hutchinson M.I."/>
            <person name="Powell A.J."/>
            <person name="Barry K."/>
            <person name="Miller A.N."/>
            <person name="Grigoriev I.V."/>
            <person name="Debuchy R."/>
            <person name="Gladieux P."/>
            <person name="Hiltunen Thoren M."/>
            <person name="Johannesson H."/>
        </authorList>
    </citation>
    <scope>NUCLEOTIDE SEQUENCE</scope>
    <source>
        <strain evidence="2">CBS 731.68</strain>
    </source>
</reference>
<dbReference type="AlphaFoldDB" id="A0AAN6TUL9"/>
<accession>A0AAN6TUL9</accession>
<dbReference type="GeneID" id="87830470"/>
<keyword evidence="1" id="KW-0732">Signal</keyword>
<name>A0AAN6TUL9_9PEZI</name>
<dbReference type="RefSeq" id="XP_062644057.1">
    <property type="nucleotide sequence ID" value="XM_062793701.1"/>
</dbReference>
<evidence type="ECO:0000313" key="3">
    <source>
        <dbReference type="Proteomes" id="UP001302602"/>
    </source>
</evidence>
<feature type="chain" id="PRO_5042837819" evidence="1">
    <location>
        <begin position="26"/>
        <end position="81"/>
    </location>
</feature>
<proteinExistence type="predicted"/>